<dbReference type="Proteomes" id="UP000094444">
    <property type="component" value="Unassembled WGS sequence"/>
</dbReference>
<keyword evidence="3 5" id="KW-0378">Hydrolase</keyword>
<dbReference type="FunFam" id="3.40.50.200:FF:000007">
    <property type="entry name" value="Subtilisin-like serine protease"/>
    <property type="match status" value="1"/>
</dbReference>
<dbReference type="Gene3D" id="3.30.70.80">
    <property type="entry name" value="Peptidase S8 propeptide/proteinase inhibitor I9"/>
    <property type="match status" value="1"/>
</dbReference>
<evidence type="ECO:0000313" key="9">
    <source>
        <dbReference type="EMBL" id="POS70329.1"/>
    </source>
</evidence>
<dbReference type="InterPro" id="IPR022398">
    <property type="entry name" value="Peptidase_S8_His-AS"/>
</dbReference>
<dbReference type="SUPFAM" id="SSF54897">
    <property type="entry name" value="Protease propeptides/inhibitors"/>
    <property type="match status" value="1"/>
</dbReference>
<dbReference type="PROSITE" id="PS00136">
    <property type="entry name" value="SUBTILASE_ASP"/>
    <property type="match status" value="1"/>
</dbReference>
<dbReference type="PANTHER" id="PTHR43806">
    <property type="entry name" value="PEPTIDASE S8"/>
    <property type="match status" value="1"/>
</dbReference>
<organism evidence="9 10">
    <name type="scientific">Diaporthe helianthi</name>
    <dbReference type="NCBI Taxonomy" id="158607"/>
    <lineage>
        <taxon>Eukaryota</taxon>
        <taxon>Fungi</taxon>
        <taxon>Dikarya</taxon>
        <taxon>Ascomycota</taxon>
        <taxon>Pezizomycotina</taxon>
        <taxon>Sordariomycetes</taxon>
        <taxon>Sordariomycetidae</taxon>
        <taxon>Diaporthales</taxon>
        <taxon>Diaporthaceae</taxon>
        <taxon>Diaporthe</taxon>
    </lineage>
</organism>
<sequence length="427" mass="43808">MAPLFASLLATSSLLASLALGAPACAPAPAPVREPQGLGVPIMNANAKDIIPNKYVVVYNDTFDDDAIATHEAYWVDTIAKRNIGKRSPIDNRMLSMTVHTFTIGTMRAMCLEADDASAIEINSADEVSYIEADAYVHLNALVTQQNAPTGLARMSSAQAGGSTYTFDDTAGEGITAFIVDTGIMEEHEEFEGRATFAFNSADNINTDANGHGSHVAGTIGGKTFGVAKKATLVGVKVLDAQGAGTNSGVIAGMNFVAQMARANGLSGKSVMNMSLGGGRSNAVNQAINALRAAGVVPVVAAGNENVDAQNDSPASARGAITVGAIDQTTDLRAPFSNFGQFVDVFAPGVDVESVGIQSTTSTETLSGTSMASPHVAGLAAYLMAKENITDIDAVAARIAELAGATQARVLANVRGTTPLIANNGAI</sequence>
<dbReference type="OrthoDB" id="206201at2759"/>
<dbReference type="PROSITE" id="PS00137">
    <property type="entry name" value="SUBTILASE_HIS"/>
    <property type="match status" value="1"/>
</dbReference>
<keyword evidence="2 5" id="KW-0645">Protease</keyword>
<dbReference type="InterPro" id="IPR036852">
    <property type="entry name" value="Peptidase_S8/S53_dom_sf"/>
</dbReference>
<feature type="domain" description="Peptidase S8/S53" evidence="8">
    <location>
        <begin position="173"/>
        <end position="390"/>
    </location>
</feature>
<dbReference type="InterPro" id="IPR050131">
    <property type="entry name" value="Peptidase_S8_subtilisin-like"/>
</dbReference>
<dbReference type="InterPro" id="IPR000209">
    <property type="entry name" value="Peptidase_S8/S53_dom"/>
</dbReference>
<keyword evidence="7" id="KW-0732">Signal</keyword>
<accession>A0A2P5HJ88</accession>
<dbReference type="GO" id="GO:0004252">
    <property type="term" value="F:serine-type endopeptidase activity"/>
    <property type="evidence" value="ECO:0007669"/>
    <property type="project" value="UniProtKB-UniRule"/>
</dbReference>
<evidence type="ECO:0000256" key="4">
    <source>
        <dbReference type="ARBA" id="ARBA00022825"/>
    </source>
</evidence>
<comment type="similarity">
    <text evidence="1 5 6">Belongs to the peptidase S8 family.</text>
</comment>
<dbReference type="Pfam" id="PF00082">
    <property type="entry name" value="Peptidase_S8"/>
    <property type="match status" value="1"/>
</dbReference>
<evidence type="ECO:0000256" key="1">
    <source>
        <dbReference type="ARBA" id="ARBA00011073"/>
    </source>
</evidence>
<dbReference type="GO" id="GO:0006508">
    <property type="term" value="P:proteolysis"/>
    <property type="evidence" value="ECO:0007669"/>
    <property type="project" value="UniProtKB-KW"/>
</dbReference>
<reference evidence="9" key="1">
    <citation type="submission" date="2017-09" db="EMBL/GenBank/DDBJ databases">
        <title>Polyketide synthases of a Diaporthe helianthi virulent isolate.</title>
        <authorList>
            <person name="Baroncelli R."/>
        </authorList>
    </citation>
    <scope>NUCLEOTIDE SEQUENCE [LARGE SCALE GENOMIC DNA]</scope>
    <source>
        <strain evidence="9">7/96</strain>
    </source>
</reference>
<comment type="caution">
    <text evidence="9">The sequence shown here is derived from an EMBL/GenBank/DDBJ whole genome shotgun (WGS) entry which is preliminary data.</text>
</comment>
<dbReference type="InterPro" id="IPR023828">
    <property type="entry name" value="Peptidase_S8_Ser-AS"/>
</dbReference>
<dbReference type="PANTHER" id="PTHR43806:SF11">
    <property type="entry name" value="CEREVISIN-RELATED"/>
    <property type="match status" value="1"/>
</dbReference>
<feature type="active site" description="Charge relay system" evidence="5">
    <location>
        <position position="212"/>
    </location>
</feature>
<feature type="signal peptide" evidence="7">
    <location>
        <begin position="1"/>
        <end position="21"/>
    </location>
</feature>
<dbReference type="InParanoid" id="A0A2P5HJ88"/>
<dbReference type="InterPro" id="IPR023827">
    <property type="entry name" value="Peptidase_S8_Asp-AS"/>
</dbReference>
<feature type="active site" description="Charge relay system" evidence="5">
    <location>
        <position position="370"/>
    </location>
</feature>
<name>A0A2P5HJ88_DIAHE</name>
<proteinExistence type="inferred from homology"/>
<dbReference type="InterPro" id="IPR034193">
    <property type="entry name" value="PCSK9_ProteinaseK-like"/>
</dbReference>
<keyword evidence="4 5" id="KW-0720">Serine protease</keyword>
<evidence type="ECO:0000256" key="6">
    <source>
        <dbReference type="RuleBase" id="RU003355"/>
    </source>
</evidence>
<evidence type="ECO:0000256" key="7">
    <source>
        <dbReference type="SAM" id="SignalP"/>
    </source>
</evidence>
<dbReference type="PROSITE" id="PS00138">
    <property type="entry name" value="SUBTILASE_SER"/>
    <property type="match status" value="1"/>
</dbReference>
<dbReference type="Gene3D" id="3.40.50.200">
    <property type="entry name" value="Peptidase S8/S53 domain"/>
    <property type="match status" value="1"/>
</dbReference>
<dbReference type="SUPFAM" id="SSF52743">
    <property type="entry name" value="Subtilisin-like"/>
    <property type="match status" value="1"/>
</dbReference>
<feature type="chain" id="PRO_5015163802" evidence="7">
    <location>
        <begin position="22"/>
        <end position="427"/>
    </location>
</feature>
<dbReference type="InterPro" id="IPR015500">
    <property type="entry name" value="Peptidase_S8_subtilisin-rel"/>
</dbReference>
<keyword evidence="10" id="KW-1185">Reference proteome</keyword>
<evidence type="ECO:0000313" key="10">
    <source>
        <dbReference type="Proteomes" id="UP000094444"/>
    </source>
</evidence>
<evidence type="ECO:0000256" key="3">
    <source>
        <dbReference type="ARBA" id="ARBA00022801"/>
    </source>
</evidence>
<dbReference type="AlphaFoldDB" id="A0A2P5HJ88"/>
<dbReference type="STRING" id="158607.A0A2P5HJ88"/>
<dbReference type="PRINTS" id="PR00723">
    <property type="entry name" value="SUBTILISIN"/>
</dbReference>
<evidence type="ECO:0000256" key="2">
    <source>
        <dbReference type="ARBA" id="ARBA00022670"/>
    </source>
</evidence>
<dbReference type="PROSITE" id="PS51892">
    <property type="entry name" value="SUBTILASE"/>
    <property type="match status" value="1"/>
</dbReference>
<dbReference type="EMBL" id="MAVT02001681">
    <property type="protein sequence ID" value="POS70329.1"/>
    <property type="molecule type" value="Genomic_DNA"/>
</dbReference>
<dbReference type="InterPro" id="IPR037045">
    <property type="entry name" value="S8pro/Inhibitor_I9_sf"/>
</dbReference>
<dbReference type="CDD" id="cd04077">
    <property type="entry name" value="Peptidases_S8_PCSK9_ProteinaseK_like"/>
    <property type="match status" value="1"/>
</dbReference>
<feature type="active site" description="Charge relay system" evidence="5">
    <location>
        <position position="181"/>
    </location>
</feature>
<evidence type="ECO:0000259" key="8">
    <source>
        <dbReference type="Pfam" id="PF00082"/>
    </source>
</evidence>
<evidence type="ECO:0000256" key="5">
    <source>
        <dbReference type="PROSITE-ProRule" id="PRU01240"/>
    </source>
</evidence>
<protein>
    <submittedName>
        <fullName evidence="9">Subtilase</fullName>
    </submittedName>
</protein>
<gene>
    <name evidence="9" type="ORF">DHEL01_v211279</name>
</gene>